<dbReference type="EMBL" id="QTTQ01000014">
    <property type="protein sequence ID" value="REE78722.1"/>
    <property type="molecule type" value="Genomic_DNA"/>
</dbReference>
<dbReference type="InterPro" id="IPR032557">
    <property type="entry name" value="DUF4935"/>
</dbReference>
<comment type="caution">
    <text evidence="2">The sequence shown here is derived from an EMBL/GenBank/DDBJ whole genome shotgun (WGS) entry which is preliminary data.</text>
</comment>
<dbReference type="OrthoDB" id="5637at2"/>
<keyword evidence="3" id="KW-1185">Reference proteome</keyword>
<dbReference type="RefSeq" id="WP_115882803.1">
    <property type="nucleotide sequence ID" value="NZ_QTTQ01000014.1"/>
</dbReference>
<feature type="domain" description="DUF4935" evidence="1">
    <location>
        <begin position="5"/>
        <end position="154"/>
    </location>
</feature>
<evidence type="ECO:0000313" key="2">
    <source>
        <dbReference type="EMBL" id="REE78722.1"/>
    </source>
</evidence>
<accession>A0A3D9RHZ1</accession>
<organism evidence="2 3">
    <name type="scientific">Lutibacter oceani</name>
    <dbReference type="NCBI Taxonomy" id="1853311"/>
    <lineage>
        <taxon>Bacteria</taxon>
        <taxon>Pseudomonadati</taxon>
        <taxon>Bacteroidota</taxon>
        <taxon>Flavobacteriia</taxon>
        <taxon>Flavobacteriales</taxon>
        <taxon>Flavobacteriaceae</taxon>
        <taxon>Lutibacter</taxon>
    </lineage>
</organism>
<proteinExistence type="predicted"/>
<sequence>MKEKVIFDTNIVRNPETNNFLGGREELKQFLQVADIVIPQVVIEEIKRQKRKNLQGNKDKFLANPLHKILALNEDDTKSFNVETYIEDLIVKEEFTFEIIDVKDNNILPQIKDLAINKKPPFEAGDGTDKGFKDCLIYFSVLEYLQEIPNKNVFVCVKDGRLKEALDAHHNIIVVESYQEFKQKSVSQFYDDYFLQQVEKELTIKISKDNIIEHWTNFDDNQNVFIKTDEEEFVVEVDAGVIVNSANKNQFAENLQALIGSTNFNNTDVCIDELEQYKSLFSQEEISRLLVAAYDNTQIRWIIDKDALTQFFGPLYLSNKYLVESEKQTFFNEIFE</sequence>
<reference evidence="2 3" key="1">
    <citation type="submission" date="2018-08" db="EMBL/GenBank/DDBJ databases">
        <title>Genomic Encyclopedia of Type Strains, Phase III (KMG-III): the genomes of soil and plant-associated and newly described type strains.</title>
        <authorList>
            <person name="Whitman W."/>
        </authorList>
    </citation>
    <scope>NUCLEOTIDE SEQUENCE [LARGE SCALE GENOMIC DNA]</scope>
    <source>
        <strain evidence="2 3">325-5</strain>
    </source>
</reference>
<dbReference type="AlphaFoldDB" id="A0A3D9RHZ1"/>
<dbReference type="Pfam" id="PF16289">
    <property type="entry name" value="PIN_12"/>
    <property type="match status" value="1"/>
</dbReference>
<protein>
    <submittedName>
        <fullName evidence="2">PIN domain-containing protein</fullName>
    </submittedName>
</protein>
<name>A0A3D9RHZ1_9FLAO</name>
<evidence type="ECO:0000313" key="3">
    <source>
        <dbReference type="Proteomes" id="UP000256429"/>
    </source>
</evidence>
<dbReference type="Proteomes" id="UP000256429">
    <property type="component" value="Unassembled WGS sequence"/>
</dbReference>
<gene>
    <name evidence="2" type="ORF">BX611_3016</name>
</gene>
<evidence type="ECO:0000259" key="1">
    <source>
        <dbReference type="Pfam" id="PF16289"/>
    </source>
</evidence>